<feature type="transmembrane region" description="Helical" evidence="1">
    <location>
        <begin position="125"/>
        <end position="142"/>
    </location>
</feature>
<sequence>MNQALFLFIGQYLPHLIIVFGFLVLLFKKNLKFFLFCLITAILSLGLSEIIKSAFYIPRPFLLNGKDPILLVNPDSSFPSSHAATAISFALAFASNKKYLLYAIPITLGAIAATGFRILGNVHSIVDVFGSLGVSIFSFYLVKSLSPLILKPNCRKL</sequence>
<keyword evidence="1" id="KW-1133">Transmembrane helix</keyword>
<organism evidence="3 4">
    <name type="scientific">candidate division WWE3 bacterium CG08_land_8_20_14_0_20_41_15</name>
    <dbReference type="NCBI Taxonomy" id="1975086"/>
    <lineage>
        <taxon>Bacteria</taxon>
        <taxon>Katanobacteria</taxon>
    </lineage>
</organism>
<gene>
    <name evidence="3" type="ORF">COT51_02960</name>
</gene>
<evidence type="ECO:0000256" key="1">
    <source>
        <dbReference type="SAM" id="Phobius"/>
    </source>
</evidence>
<proteinExistence type="predicted"/>
<feature type="domain" description="Phosphatidic acid phosphatase type 2/haloperoxidase" evidence="2">
    <location>
        <begin position="34"/>
        <end position="143"/>
    </location>
</feature>
<dbReference type="InterPro" id="IPR000326">
    <property type="entry name" value="PAP2/HPO"/>
</dbReference>
<accession>A0A2H0X8Z0</accession>
<dbReference type="Proteomes" id="UP000231098">
    <property type="component" value="Unassembled WGS sequence"/>
</dbReference>
<protein>
    <recommendedName>
        <fullName evidence="2">Phosphatidic acid phosphatase type 2/haloperoxidase domain-containing protein</fullName>
    </recommendedName>
</protein>
<dbReference type="SUPFAM" id="SSF48317">
    <property type="entry name" value="Acid phosphatase/Vanadium-dependent haloperoxidase"/>
    <property type="match status" value="1"/>
</dbReference>
<evidence type="ECO:0000259" key="2">
    <source>
        <dbReference type="SMART" id="SM00014"/>
    </source>
</evidence>
<dbReference type="InterPro" id="IPR036938">
    <property type="entry name" value="PAP2/HPO_sf"/>
</dbReference>
<evidence type="ECO:0000313" key="3">
    <source>
        <dbReference type="EMBL" id="PIS21396.1"/>
    </source>
</evidence>
<comment type="caution">
    <text evidence="3">The sequence shown here is derived from an EMBL/GenBank/DDBJ whole genome shotgun (WGS) entry which is preliminary data.</text>
</comment>
<feature type="transmembrane region" description="Helical" evidence="1">
    <location>
        <begin position="99"/>
        <end position="119"/>
    </location>
</feature>
<dbReference type="Pfam" id="PF01569">
    <property type="entry name" value="PAP2"/>
    <property type="match status" value="1"/>
</dbReference>
<keyword evidence="1" id="KW-0472">Membrane</keyword>
<name>A0A2H0X8Z0_UNCKA</name>
<reference evidence="4" key="1">
    <citation type="submission" date="2017-09" db="EMBL/GenBank/DDBJ databases">
        <title>Depth-based differentiation of microbial function through sediment-hosted aquifers and enrichment of novel symbionts in the deep terrestrial subsurface.</title>
        <authorList>
            <person name="Probst A.J."/>
            <person name="Ladd B."/>
            <person name="Jarett J.K."/>
            <person name="Geller-Mcgrath D.E."/>
            <person name="Sieber C.M.K."/>
            <person name="Emerson J.B."/>
            <person name="Anantharaman K."/>
            <person name="Thomas B.C."/>
            <person name="Malmstrom R."/>
            <person name="Stieglmeier M."/>
            <person name="Klingl A."/>
            <person name="Woyke T."/>
            <person name="Ryan C.M."/>
            <person name="Banfield J.F."/>
        </authorList>
    </citation>
    <scope>NUCLEOTIDE SEQUENCE [LARGE SCALE GENOMIC DNA]</scope>
</reference>
<dbReference type="SMART" id="SM00014">
    <property type="entry name" value="acidPPc"/>
    <property type="match status" value="1"/>
</dbReference>
<dbReference type="AlphaFoldDB" id="A0A2H0X8Z0"/>
<dbReference type="Gene3D" id="1.20.144.10">
    <property type="entry name" value="Phosphatidic acid phosphatase type 2/haloperoxidase"/>
    <property type="match status" value="1"/>
</dbReference>
<evidence type="ECO:0000313" key="4">
    <source>
        <dbReference type="Proteomes" id="UP000231098"/>
    </source>
</evidence>
<feature type="transmembrane region" description="Helical" evidence="1">
    <location>
        <begin position="33"/>
        <end position="57"/>
    </location>
</feature>
<keyword evidence="1" id="KW-0812">Transmembrane</keyword>
<dbReference type="EMBL" id="PEYV01000051">
    <property type="protein sequence ID" value="PIS21396.1"/>
    <property type="molecule type" value="Genomic_DNA"/>
</dbReference>
<feature type="transmembrane region" description="Helical" evidence="1">
    <location>
        <begin position="6"/>
        <end position="26"/>
    </location>
</feature>